<keyword evidence="1" id="KW-0472">Membrane</keyword>
<dbReference type="AlphaFoldDB" id="A0A382ZR29"/>
<accession>A0A382ZR29</accession>
<keyword evidence="1" id="KW-1133">Transmembrane helix</keyword>
<reference evidence="2" key="1">
    <citation type="submission" date="2018-05" db="EMBL/GenBank/DDBJ databases">
        <authorList>
            <person name="Lanie J.A."/>
            <person name="Ng W.-L."/>
            <person name="Kazmierczak K.M."/>
            <person name="Andrzejewski T.M."/>
            <person name="Davidsen T.M."/>
            <person name="Wayne K.J."/>
            <person name="Tettelin H."/>
            <person name="Glass J.I."/>
            <person name="Rusch D."/>
            <person name="Podicherti R."/>
            <person name="Tsui H.-C.T."/>
            <person name="Winkler M.E."/>
        </authorList>
    </citation>
    <scope>NUCLEOTIDE SEQUENCE</scope>
</reference>
<evidence type="ECO:0000256" key="1">
    <source>
        <dbReference type="SAM" id="Phobius"/>
    </source>
</evidence>
<sequence>MLLSPIVLLVLCLVGLAFVFYVFSLGNVKQSSTTQLLESQDGEELREADELQDELGVIESEITNQGFIQLTCERSEATALFDPVKEVVHLKCDDLGSRTDGCPSQEHAEILFREFVIEELELVKD</sequence>
<dbReference type="EMBL" id="UINC01185925">
    <property type="protein sequence ID" value="SVD97883.1"/>
    <property type="molecule type" value="Genomic_DNA"/>
</dbReference>
<organism evidence="2">
    <name type="scientific">marine metagenome</name>
    <dbReference type="NCBI Taxonomy" id="408172"/>
    <lineage>
        <taxon>unclassified sequences</taxon>
        <taxon>metagenomes</taxon>
        <taxon>ecological metagenomes</taxon>
    </lineage>
</organism>
<name>A0A382ZR29_9ZZZZ</name>
<gene>
    <name evidence="2" type="ORF">METZ01_LOCUS450737</name>
</gene>
<keyword evidence="1" id="KW-0812">Transmembrane</keyword>
<proteinExistence type="predicted"/>
<protein>
    <submittedName>
        <fullName evidence="2">Uncharacterized protein</fullName>
    </submittedName>
</protein>
<feature type="transmembrane region" description="Helical" evidence="1">
    <location>
        <begin position="6"/>
        <end position="26"/>
    </location>
</feature>
<evidence type="ECO:0000313" key="2">
    <source>
        <dbReference type="EMBL" id="SVD97883.1"/>
    </source>
</evidence>